<accession>A0ABY4RP47</accession>
<reference evidence="5" key="2">
    <citation type="journal article" date="2021" name="J Anim Sci Technol">
        <title>Complete genome sequence of Paenibacillus konkukensis sp. nov. SK3146 as a potential probiotic strain.</title>
        <authorList>
            <person name="Jung H.I."/>
            <person name="Park S."/>
            <person name="Niu K.M."/>
            <person name="Lee S.W."/>
            <person name="Kothari D."/>
            <person name="Yi K.J."/>
            <person name="Kim S.K."/>
        </authorList>
    </citation>
    <scope>NUCLEOTIDE SEQUENCE</scope>
    <source>
        <strain evidence="5">SK3146</strain>
    </source>
</reference>
<evidence type="ECO:0000259" key="4">
    <source>
        <dbReference type="SMART" id="SM00849"/>
    </source>
</evidence>
<comment type="catalytic activity">
    <reaction evidence="1">
        <text>3',5'-cyclic CMP + H2O = CMP + H(+)</text>
        <dbReference type="Rhea" id="RHEA:72675"/>
        <dbReference type="ChEBI" id="CHEBI:15377"/>
        <dbReference type="ChEBI" id="CHEBI:15378"/>
        <dbReference type="ChEBI" id="CHEBI:58003"/>
        <dbReference type="ChEBI" id="CHEBI:60377"/>
    </reaction>
    <physiologicalReaction direction="left-to-right" evidence="1">
        <dbReference type="Rhea" id="RHEA:72676"/>
    </physiologicalReaction>
</comment>
<dbReference type="RefSeq" id="WP_249865753.1">
    <property type="nucleotide sequence ID" value="NZ_CP027059.1"/>
</dbReference>
<proteinExistence type="predicted"/>
<dbReference type="SMART" id="SM00849">
    <property type="entry name" value="Lactamase_B"/>
    <property type="match status" value="1"/>
</dbReference>
<evidence type="ECO:0000256" key="3">
    <source>
        <dbReference type="ARBA" id="ARBA00048505"/>
    </source>
</evidence>
<evidence type="ECO:0000313" key="5">
    <source>
        <dbReference type="EMBL" id="UQZ83765.1"/>
    </source>
</evidence>
<dbReference type="InterPro" id="IPR001279">
    <property type="entry name" value="Metallo-B-lactamas"/>
</dbReference>
<reference evidence="5" key="1">
    <citation type="submission" date="2018-02" db="EMBL/GenBank/DDBJ databases">
        <authorList>
            <person name="Kim S.-K."/>
            <person name="Jung H.-I."/>
            <person name="Lee S.-W."/>
        </authorList>
    </citation>
    <scope>NUCLEOTIDE SEQUENCE</scope>
    <source>
        <strain evidence="5">SK3146</strain>
    </source>
</reference>
<sequence length="219" mass="23826">MKTVQISEHIWKCSIWVGITVSVWVVQSEDGLTLVDTGISLMAGGIEKCFRQLNAPLQRILLTHGHSDHSGGIVRIRSKFPVPVYAQAEEIPYMEGRLPYPGRSKAEKLAEPGLVQPLDDRAAAAAGLRAVHTPGHSPGHVAYYHEQDGVLLAGDLFTEKRGRLNRPMPMFTADMKQAVESGAVVAQLNPRLVSVCHGGNVLISSPQEQYKAYALAAIK</sequence>
<organism evidence="5 6">
    <name type="scientific">Paenibacillus konkukensis</name>
    <dbReference type="NCBI Taxonomy" id="2020716"/>
    <lineage>
        <taxon>Bacteria</taxon>
        <taxon>Bacillati</taxon>
        <taxon>Bacillota</taxon>
        <taxon>Bacilli</taxon>
        <taxon>Bacillales</taxon>
        <taxon>Paenibacillaceae</taxon>
        <taxon>Paenibacillus</taxon>
    </lineage>
</organism>
<dbReference type="PANTHER" id="PTHR42951">
    <property type="entry name" value="METALLO-BETA-LACTAMASE DOMAIN-CONTAINING"/>
    <property type="match status" value="1"/>
</dbReference>
<dbReference type="Pfam" id="PF00753">
    <property type="entry name" value="Lactamase_B"/>
    <property type="match status" value="1"/>
</dbReference>
<dbReference type="GO" id="GO:0016787">
    <property type="term" value="F:hydrolase activity"/>
    <property type="evidence" value="ECO:0007669"/>
    <property type="project" value="UniProtKB-KW"/>
</dbReference>
<dbReference type="PANTHER" id="PTHR42951:SF17">
    <property type="entry name" value="METALLO-BETA-LACTAMASE DOMAIN-CONTAINING PROTEIN"/>
    <property type="match status" value="1"/>
</dbReference>
<name>A0ABY4RP47_9BACL</name>
<dbReference type="SUPFAM" id="SSF56281">
    <property type="entry name" value="Metallo-hydrolase/oxidoreductase"/>
    <property type="match status" value="1"/>
</dbReference>
<keyword evidence="5" id="KW-0378">Hydrolase</keyword>
<dbReference type="InterPro" id="IPR036866">
    <property type="entry name" value="RibonucZ/Hydroxyglut_hydro"/>
</dbReference>
<comment type="catalytic activity">
    <reaction evidence="3">
        <text>3',5'-cyclic UMP + H2O = UMP + H(+)</text>
        <dbReference type="Rhea" id="RHEA:70575"/>
        <dbReference type="ChEBI" id="CHEBI:15377"/>
        <dbReference type="ChEBI" id="CHEBI:15378"/>
        <dbReference type="ChEBI" id="CHEBI:57865"/>
        <dbReference type="ChEBI" id="CHEBI:184387"/>
    </reaction>
    <physiologicalReaction direction="left-to-right" evidence="3">
        <dbReference type="Rhea" id="RHEA:70576"/>
    </physiologicalReaction>
</comment>
<dbReference type="CDD" id="cd07721">
    <property type="entry name" value="yflN-like_MBL-fold"/>
    <property type="match status" value="1"/>
</dbReference>
<dbReference type="Gene3D" id="3.60.15.10">
    <property type="entry name" value="Ribonuclease Z/Hydroxyacylglutathione hydrolase-like"/>
    <property type="match status" value="1"/>
</dbReference>
<gene>
    <name evidence="5" type="primary">yflN_2</name>
    <name evidence="5" type="ORF">SK3146_02972</name>
</gene>
<dbReference type="EMBL" id="CP027059">
    <property type="protein sequence ID" value="UQZ83765.1"/>
    <property type="molecule type" value="Genomic_DNA"/>
</dbReference>
<dbReference type="Proteomes" id="UP001057134">
    <property type="component" value="Chromosome"/>
</dbReference>
<comment type="function">
    <text evidence="2">Counteracts the endogenous Pycsar antiviral defense system. Phosphodiesterase that enables metal-dependent hydrolysis of host cyclic nucleotide Pycsar defense signals such as cCMP and cUMP.</text>
</comment>
<evidence type="ECO:0000313" key="6">
    <source>
        <dbReference type="Proteomes" id="UP001057134"/>
    </source>
</evidence>
<dbReference type="EC" id="3.-.-.-" evidence="5"/>
<keyword evidence="6" id="KW-1185">Reference proteome</keyword>
<dbReference type="InterPro" id="IPR050855">
    <property type="entry name" value="NDM-1-like"/>
</dbReference>
<evidence type="ECO:0000256" key="2">
    <source>
        <dbReference type="ARBA" id="ARBA00034301"/>
    </source>
</evidence>
<protein>
    <submittedName>
        <fullName evidence="5">Metallo-hydrolase YflN</fullName>
        <ecNumber evidence="5">3.-.-.-</ecNumber>
    </submittedName>
</protein>
<feature type="domain" description="Metallo-beta-lactamase" evidence="4">
    <location>
        <begin position="20"/>
        <end position="197"/>
    </location>
</feature>
<evidence type="ECO:0000256" key="1">
    <source>
        <dbReference type="ARBA" id="ARBA00034221"/>
    </source>
</evidence>